<name>A0AA35QTQ9_GEOBA</name>
<feature type="non-terminal residue" evidence="2">
    <location>
        <position position="128"/>
    </location>
</feature>
<organism evidence="2 3">
    <name type="scientific">Geodia barretti</name>
    <name type="common">Barrett's horny sponge</name>
    <dbReference type="NCBI Taxonomy" id="519541"/>
    <lineage>
        <taxon>Eukaryota</taxon>
        <taxon>Metazoa</taxon>
        <taxon>Porifera</taxon>
        <taxon>Demospongiae</taxon>
        <taxon>Heteroscleromorpha</taxon>
        <taxon>Tetractinellida</taxon>
        <taxon>Astrophorina</taxon>
        <taxon>Geodiidae</taxon>
        <taxon>Geodia</taxon>
    </lineage>
</organism>
<accession>A0AA35QTQ9</accession>
<comment type="caution">
    <text evidence="2">The sequence shown here is derived from an EMBL/GenBank/DDBJ whole genome shotgun (WGS) entry which is preliminary data.</text>
</comment>
<protein>
    <submittedName>
        <fullName evidence="2">Uncharacterized protein</fullName>
    </submittedName>
</protein>
<keyword evidence="3" id="KW-1185">Reference proteome</keyword>
<evidence type="ECO:0000256" key="1">
    <source>
        <dbReference type="SAM" id="SignalP"/>
    </source>
</evidence>
<dbReference type="AlphaFoldDB" id="A0AA35QTQ9"/>
<sequence>MDEVVLLVARFVLSLPKVFAVSGTPRDVERIVASLREVIVARKLERPLRVHLLHSLQLLCKLQTGIISIRQLETAVAATDLAVCEHHLLWSLDDLYMVLGKIWQTNQVSHDGREPKLTVNTNSDSPVQ</sequence>
<dbReference type="EMBL" id="CASHTH010000125">
    <property type="protein sequence ID" value="CAI7991642.1"/>
    <property type="molecule type" value="Genomic_DNA"/>
</dbReference>
<evidence type="ECO:0000313" key="2">
    <source>
        <dbReference type="EMBL" id="CAI7991642.1"/>
    </source>
</evidence>
<feature type="signal peptide" evidence="1">
    <location>
        <begin position="1"/>
        <end position="20"/>
    </location>
</feature>
<keyword evidence="1" id="KW-0732">Signal</keyword>
<feature type="chain" id="PRO_5041411293" evidence="1">
    <location>
        <begin position="21"/>
        <end position="128"/>
    </location>
</feature>
<proteinExistence type="predicted"/>
<reference evidence="2" key="1">
    <citation type="submission" date="2023-03" db="EMBL/GenBank/DDBJ databases">
        <authorList>
            <person name="Steffen K."/>
            <person name="Cardenas P."/>
        </authorList>
    </citation>
    <scope>NUCLEOTIDE SEQUENCE</scope>
</reference>
<dbReference type="Proteomes" id="UP001174909">
    <property type="component" value="Unassembled WGS sequence"/>
</dbReference>
<gene>
    <name evidence="2" type="ORF">GBAR_LOCUS791</name>
</gene>
<evidence type="ECO:0000313" key="3">
    <source>
        <dbReference type="Proteomes" id="UP001174909"/>
    </source>
</evidence>